<protein>
    <recommendedName>
        <fullName evidence="4">M96 mating-specific protein</fullName>
    </recommendedName>
</protein>
<dbReference type="Proteomes" id="UP000198211">
    <property type="component" value="Unassembled WGS sequence"/>
</dbReference>
<proteinExistence type="predicted"/>
<dbReference type="PANTHER" id="PTHR35796">
    <property type="entry name" value="HYPOTHETICAL CYTOSOLIC PROTEIN"/>
    <property type="match status" value="1"/>
</dbReference>
<evidence type="ECO:0000313" key="3">
    <source>
        <dbReference type="Proteomes" id="UP000198211"/>
    </source>
</evidence>
<feature type="coiled-coil region" evidence="1">
    <location>
        <begin position="296"/>
        <end position="346"/>
    </location>
</feature>
<evidence type="ECO:0000313" key="2">
    <source>
        <dbReference type="EMBL" id="OWZ20972.1"/>
    </source>
</evidence>
<dbReference type="EMBL" id="NBNE01000270">
    <property type="protein sequence ID" value="OWZ20972.1"/>
    <property type="molecule type" value="Genomic_DNA"/>
</dbReference>
<keyword evidence="3" id="KW-1185">Reference proteome</keyword>
<reference evidence="3" key="1">
    <citation type="submission" date="2017-03" db="EMBL/GenBank/DDBJ databases">
        <title>Phytopthora megakarya and P. palmivora, two closely related causual agents of cacao black pod achieved similar genome size and gene model numbers by different mechanisms.</title>
        <authorList>
            <person name="Ali S."/>
            <person name="Shao J."/>
            <person name="Larry D.J."/>
            <person name="Kronmiller B."/>
            <person name="Shen D."/>
            <person name="Strem M.D."/>
            <person name="Melnick R.L."/>
            <person name="Guiltinan M.J."/>
            <person name="Tyler B.M."/>
            <person name="Meinhardt L.W."/>
            <person name="Bailey B.A."/>
        </authorList>
    </citation>
    <scope>NUCLEOTIDE SEQUENCE [LARGE SCALE GENOMIC DNA]</scope>
    <source>
        <strain evidence="3">zdho120</strain>
    </source>
</reference>
<comment type="caution">
    <text evidence="2">The sequence shown here is derived from an EMBL/GenBank/DDBJ whole genome shotgun (WGS) entry which is preliminary data.</text>
</comment>
<dbReference type="PANTHER" id="PTHR35796:SF3">
    <property type="entry name" value="BHLH DOMAIN-CONTAINING PROTEIN"/>
    <property type="match status" value="1"/>
</dbReference>
<accession>A0A225WTK2</accession>
<dbReference type="AlphaFoldDB" id="A0A225WTK2"/>
<organism evidence="2 3">
    <name type="scientific">Phytophthora megakarya</name>
    <dbReference type="NCBI Taxonomy" id="4795"/>
    <lineage>
        <taxon>Eukaryota</taxon>
        <taxon>Sar</taxon>
        <taxon>Stramenopiles</taxon>
        <taxon>Oomycota</taxon>
        <taxon>Peronosporomycetes</taxon>
        <taxon>Peronosporales</taxon>
        <taxon>Peronosporaceae</taxon>
        <taxon>Phytophthora</taxon>
    </lineage>
</organism>
<evidence type="ECO:0008006" key="4">
    <source>
        <dbReference type="Google" id="ProtNLM"/>
    </source>
</evidence>
<dbReference type="OrthoDB" id="63793at2759"/>
<gene>
    <name evidence="2" type="ORF">PHMEG_0004542</name>
</gene>
<keyword evidence="1" id="KW-0175">Coiled coil</keyword>
<sequence length="607" mass="70412">MFAEERQKQLTAAVKTQATYIDYMKTILTRQHCCTLISGNDGHLDNQRLKSTEFELVHMIIRELEANYAQIDEILRECDVVLPTTEGRVDMAHTRDSDGEVVYTQQIVKVVQPFSLGDTDRSLWTAFNAYHKVKPDFEQLDVEDAENTCAIIFRDIITLGTGKKVSVRQRSVLRRIIEKNRIVFLWKFMSEGEGDFSGIHQDETGWCSLQPSSTSTEPATVLLLCNRRSPMQFSDFSSSGLSEEQKIDFDRLLQVSDEEAWGDIASELEKLLIKDALTDIGRKRRLAYHERQKLERKRLYQLVDEMSMELLRLEQAMPVGNWQMIAKQQLQARQDAENQHHRLQAAVRSQSQFIQKCSNVIQEALAERNIDRSTEYDDEISRNHKRIRLEPLDTDIYHEYLKELDHIYAQTDKIFESNRIDAASNDPNISAWKTNNDTGYFEFANKKSMPYNYLQAGQILWKLGLLLHNEEERQLYDEVEDPENTIALKFRMKTLLEPDGIASALQRIVGRRYIENNRVVVVWRSFTEGEGCFRGMHSEETGWCVIKDFSNERAMMNIFMRNIPMHFSMAEEKEAAVRQFTDLVCSSGSDDVFEMTDSLEKLSIINV</sequence>
<name>A0A225WTK2_9STRA</name>
<evidence type="ECO:0000256" key="1">
    <source>
        <dbReference type="SAM" id="Coils"/>
    </source>
</evidence>